<organism evidence="3 4">
    <name type="scientific">Phytoactinopolyspora halotolerans</name>
    <dbReference type="NCBI Taxonomy" id="1981512"/>
    <lineage>
        <taxon>Bacteria</taxon>
        <taxon>Bacillati</taxon>
        <taxon>Actinomycetota</taxon>
        <taxon>Actinomycetes</taxon>
        <taxon>Jiangellales</taxon>
        <taxon>Jiangellaceae</taxon>
        <taxon>Phytoactinopolyspora</taxon>
    </lineage>
</organism>
<sequence>MTDSSITIDVVAAAVLSYPMAHNRVPVISRIAVDAPETTALAATLSLEIRDAHGTLGKPQEHLVDLDGDDTLVLTDVGLVADPAAMLQVEENRPASIHVALIDDGRTLATHETPIELLAAQHWQAAPPLLALEMLAAFVMPNHPSVTQLISEASDILHRNTGSPSIQGYQADSERVDAIVQAVYEAMQARQIRYAEPPASWSATGQKIRTPGDVLDGRVGTCLDTVVVMAAALEQAGIRPLLWVVDGHAFLGYWRDEMALDGAAQTDVADVANLVDLGVIRLVETTMLTVGEQPTPFDHTHRPPAAAYLTGDLHSVIGVTDIRQARLAGILPLPARTRDDDGAVTVVEYHPAAHSALVQAAEPTMLTGDDAPAGPTAPLRVQGWKNALLDLSLRNRLIHFTERSGIELTVPDGYLSSTRDLLHAGKAIQLLPSDQFDQIHRERGVVSGGGLPPELLGDLLTRKRSVYTDVGADGYVTRMRNLAYRARTIVEETGANNLFLALGSLVWSHEGRDLRSPLVLLPVRLVGRSRRTAYRIELDEAGGSTPNYCLLEKLRQLHGLEVPALAGPARLQPGSDLGRVFDELRTALAETRLPFRVEPTAHLAILQFSKFRLWKDLDEHWHELCRNPLVEHLVHTPNEPFADPVDVDLTDVDLDELAARCPVPADASQLEAVAAAVAGRTFILEGPPGTGKSQTITNLLARAVAQGKRVLFMAEKRAALDVVRDRLEKVGMAPLSLDLHDKNSTPGTVRAQIRRALDHAVQVDREGLEARESELRSARGRLSRYAQQLHEANGAGLSLYSARARLLAIGDDVPTLDVPPELLGASSAETVAELRTLLADLPDVADPARPGPQHPWAFIDTPAAGDDHVDRIRQAVLEFDDALDDVPRTGPLSDVLGAARSVDDLVVLDELGSDDDAPLTVLDQVGTPSWEAAVAEAGQRLASFVATAHPGMETTTPDVLDLPLAEIQARAEAAASAGLFSRRKRLAAVGNELIPTLRAGAEVKPKSVRQLTRDLVQLRHGVDGLAAQVRAVPGMTLPASWNPLTEAGRAAVDARVRRLRWAASQIAPAGAHPTHPAADGETEEFSHALRRFLSATPPAASDLSVISRLRAAAERLAQACAIDREHLERWAGADGFVSRWRQTRDGRGVSPSSDMRELRRWLALLDHVEPLRTAGLSEARRDLLTGAVDVDDAARALERGIAEASVHERRAATGLADFAPQVHERSISRFTTASAAVRNELSTAIPAQVIDERPFDVATGAERVGALQRELARQRGGLRVRELIEEFGDLITQAMPCVLVSPDSLARFFPPESALFDLVVFDEASQIRVADAVGAMGRAGSVVVVGDSKQMPPTSFGEPVTADDWAGAPSAPSAYDGADDLEAGVEDEESILSECVQARVPRQWLSWHYRSQDESLIAFSNRQYYEGRLSTFPAPTAMGDDDRGVSLVRVDGHFQRSSRRGAGNGPLRTNPIEAEAVVAEIARRFGESPDAVPSIGVVTFNHQQRGYIESLLRDHEDERLADALDGADHEEGLFVKNLENVQGDERDVVLFSTAFSPDARGVLPLNFGPLNRVGGERRLNVAITRARRRVIVFSSFDPAQLRAEETSSVGIRHLRSYLELAARGTGMLPADGRRVSARDRHAEEIAARVREHGFTVATDVGLSDFKVDLTISSGDDGSHRSLLAVLLDGPAWAARRTVGDRDGLPTEVLTRLLRWPAVERVWLPEWLDRPDDVVDRLVRTATAAEASEHYA</sequence>
<evidence type="ECO:0000259" key="2">
    <source>
        <dbReference type="SMART" id="SM00382"/>
    </source>
</evidence>
<feature type="region of interest" description="Disordered" evidence="1">
    <location>
        <begin position="1353"/>
        <end position="1378"/>
    </location>
</feature>
<dbReference type="InterPro" id="IPR025103">
    <property type="entry name" value="DUF4011"/>
</dbReference>
<dbReference type="InterPro" id="IPR047187">
    <property type="entry name" value="SF1_C_Upf1"/>
</dbReference>
<dbReference type="GO" id="GO:0004386">
    <property type="term" value="F:helicase activity"/>
    <property type="evidence" value="ECO:0007669"/>
    <property type="project" value="InterPro"/>
</dbReference>
<proteinExistence type="predicted"/>
<dbReference type="SMART" id="SM00382">
    <property type="entry name" value="AAA"/>
    <property type="match status" value="1"/>
</dbReference>
<dbReference type="CDD" id="cd18808">
    <property type="entry name" value="SF1_C_Upf1"/>
    <property type="match status" value="1"/>
</dbReference>
<dbReference type="Pfam" id="PF13087">
    <property type="entry name" value="AAA_12"/>
    <property type="match status" value="1"/>
</dbReference>
<dbReference type="Gene3D" id="3.10.620.30">
    <property type="match status" value="1"/>
</dbReference>
<dbReference type="Gene3D" id="3.40.50.300">
    <property type="entry name" value="P-loop containing nucleotide triphosphate hydrolases"/>
    <property type="match status" value="3"/>
</dbReference>
<keyword evidence="4" id="KW-1185">Reference proteome</keyword>
<dbReference type="SUPFAM" id="SSF52540">
    <property type="entry name" value="P-loop containing nucleoside triphosphate hydrolases"/>
    <property type="match status" value="1"/>
</dbReference>
<dbReference type="InterPro" id="IPR003593">
    <property type="entry name" value="AAA+_ATPase"/>
</dbReference>
<dbReference type="InterPro" id="IPR045055">
    <property type="entry name" value="DNA2/NAM7-like"/>
</dbReference>
<dbReference type="RefSeq" id="WP_163743611.1">
    <property type="nucleotide sequence ID" value="NZ_JAAGOA010000025.1"/>
</dbReference>
<accession>A0A6L9SF32</accession>
<dbReference type="PANTHER" id="PTHR10887">
    <property type="entry name" value="DNA2/NAM7 HELICASE FAMILY"/>
    <property type="match status" value="1"/>
</dbReference>
<evidence type="ECO:0000256" key="1">
    <source>
        <dbReference type="SAM" id="MobiDB-lite"/>
    </source>
</evidence>
<dbReference type="Pfam" id="PF13195">
    <property type="entry name" value="DUF4011"/>
    <property type="match status" value="1"/>
</dbReference>
<dbReference type="InterPro" id="IPR027417">
    <property type="entry name" value="P-loop_NTPase"/>
</dbReference>
<reference evidence="3 4" key="1">
    <citation type="submission" date="2020-02" db="EMBL/GenBank/DDBJ databases">
        <authorList>
            <person name="Li X.-J."/>
            <person name="Han X.-M."/>
        </authorList>
    </citation>
    <scope>NUCLEOTIDE SEQUENCE [LARGE SCALE GENOMIC DNA]</scope>
    <source>
        <strain evidence="3 4">CCTCC AB 2017055</strain>
    </source>
</reference>
<evidence type="ECO:0000313" key="3">
    <source>
        <dbReference type="EMBL" id="NEE03707.1"/>
    </source>
</evidence>
<name>A0A6L9SF32_9ACTN</name>
<evidence type="ECO:0000313" key="4">
    <source>
        <dbReference type="Proteomes" id="UP000475214"/>
    </source>
</evidence>
<dbReference type="InterPro" id="IPR041677">
    <property type="entry name" value="DNA2/NAM7_AAA_11"/>
</dbReference>
<dbReference type="Pfam" id="PF18741">
    <property type="entry name" value="MTES_1575"/>
    <property type="match status" value="1"/>
</dbReference>
<dbReference type="InterPro" id="IPR049468">
    <property type="entry name" value="Restrct_endonuc-II-like_dom"/>
</dbReference>
<feature type="domain" description="AAA+ ATPase" evidence="2">
    <location>
        <begin position="678"/>
        <end position="966"/>
    </location>
</feature>
<dbReference type="Proteomes" id="UP000475214">
    <property type="component" value="Unassembled WGS sequence"/>
</dbReference>
<gene>
    <name evidence="3" type="ORF">G1H10_26420</name>
</gene>
<dbReference type="EMBL" id="JAAGOA010000025">
    <property type="protein sequence ID" value="NEE03707.1"/>
    <property type="molecule type" value="Genomic_DNA"/>
</dbReference>
<comment type="caution">
    <text evidence="3">The sequence shown here is derived from an EMBL/GenBank/DDBJ whole genome shotgun (WGS) entry which is preliminary data.</text>
</comment>
<dbReference type="Pfam" id="PF13086">
    <property type="entry name" value="AAA_11"/>
    <property type="match status" value="1"/>
</dbReference>
<dbReference type="InterPro" id="IPR041679">
    <property type="entry name" value="DNA2/NAM7-like_C"/>
</dbReference>
<dbReference type="PANTHER" id="PTHR10887:SF495">
    <property type="entry name" value="HELICASE SENATAXIN ISOFORM X1-RELATED"/>
    <property type="match status" value="1"/>
</dbReference>
<protein>
    <submittedName>
        <fullName evidence="3">DUF4011 domain-containing protein</fullName>
    </submittedName>
</protein>